<dbReference type="GO" id="GO:0008610">
    <property type="term" value="P:lipid biosynthetic process"/>
    <property type="evidence" value="ECO:0007669"/>
    <property type="project" value="TreeGrafter"/>
</dbReference>
<comment type="similarity">
    <text evidence="1">Belongs to the thioesterase family.</text>
</comment>
<comment type="caution">
    <text evidence="3">The sequence shown here is derived from an EMBL/GenBank/DDBJ whole genome shotgun (WGS) entry which is preliminary data.</text>
</comment>
<dbReference type="PANTHER" id="PTHR11487:SF0">
    <property type="entry name" value="S-ACYL FATTY ACID SYNTHASE THIOESTERASE, MEDIUM CHAIN"/>
    <property type="match status" value="1"/>
</dbReference>
<evidence type="ECO:0000313" key="3">
    <source>
        <dbReference type="EMBL" id="GAF06357.1"/>
    </source>
</evidence>
<dbReference type="Gene3D" id="3.40.50.1820">
    <property type="entry name" value="alpha/beta hydrolase"/>
    <property type="match status" value="1"/>
</dbReference>
<organism evidence="3 4">
    <name type="scientific">Paenibacillus pini JCM 16418</name>
    <dbReference type="NCBI Taxonomy" id="1236976"/>
    <lineage>
        <taxon>Bacteria</taxon>
        <taxon>Bacillati</taxon>
        <taxon>Bacillota</taxon>
        <taxon>Bacilli</taxon>
        <taxon>Bacillales</taxon>
        <taxon>Paenibacillaceae</taxon>
        <taxon>Paenibacillus</taxon>
    </lineage>
</organism>
<dbReference type="SUPFAM" id="SSF53474">
    <property type="entry name" value="alpha/beta-Hydrolases"/>
    <property type="match status" value="1"/>
</dbReference>
<dbReference type="RefSeq" id="WP_036645410.1">
    <property type="nucleotide sequence ID" value="NZ_BAVZ01000001.1"/>
</dbReference>
<sequence length="240" mass="27815">MKPVKLICIPYAGGTSSSYIRWAKYLHPGIEMINVELAGRGKRFGEPLYSAFEEAVNDVFLQIKRHIEPDVDYALFGHSMGSWISYELYYKLLEEGYPLPFHLFFSGRRAPHLVKKPDGYWKLPESEMVELLLRYGGVSREFMEDPQLLELIMPMVRADFRITEEYVYQDKNIKLGCGVSVFTGRNDVDIPISDMYGWRDLSAQSCQVYEFAGNHFFIHEYAQEVVTAIHKILLKNMMVC</sequence>
<dbReference type="Proteomes" id="UP000019364">
    <property type="component" value="Unassembled WGS sequence"/>
</dbReference>
<evidence type="ECO:0000313" key="4">
    <source>
        <dbReference type="Proteomes" id="UP000019364"/>
    </source>
</evidence>
<evidence type="ECO:0000259" key="2">
    <source>
        <dbReference type="Pfam" id="PF00975"/>
    </source>
</evidence>
<name>W7YD16_9BACL</name>
<dbReference type="InterPro" id="IPR029058">
    <property type="entry name" value="AB_hydrolase_fold"/>
</dbReference>
<dbReference type="EMBL" id="BAVZ01000001">
    <property type="protein sequence ID" value="GAF06357.1"/>
    <property type="molecule type" value="Genomic_DNA"/>
</dbReference>
<dbReference type="eggNOG" id="COG3208">
    <property type="taxonomic scope" value="Bacteria"/>
</dbReference>
<dbReference type="STRING" id="1236976.JCM16418_310"/>
<dbReference type="Pfam" id="PF00975">
    <property type="entry name" value="Thioesterase"/>
    <property type="match status" value="1"/>
</dbReference>
<dbReference type="PANTHER" id="PTHR11487">
    <property type="entry name" value="THIOESTERASE"/>
    <property type="match status" value="1"/>
</dbReference>
<keyword evidence="4" id="KW-1185">Reference proteome</keyword>
<reference evidence="3 4" key="1">
    <citation type="journal article" date="2014" name="Genome Announc.">
        <title>Draft Genome Sequence of Paenibacillus pini JCM 16418T, Isolated from the Rhizosphere of Pine Tree.</title>
        <authorList>
            <person name="Yuki M."/>
            <person name="Oshima K."/>
            <person name="Suda W."/>
            <person name="Oshida Y."/>
            <person name="Kitamura K."/>
            <person name="Iida Y."/>
            <person name="Hattori M."/>
            <person name="Ohkuma M."/>
        </authorList>
    </citation>
    <scope>NUCLEOTIDE SEQUENCE [LARGE SCALE GENOMIC DNA]</scope>
    <source>
        <strain evidence="3 4">JCM 16418</strain>
    </source>
</reference>
<feature type="domain" description="Thioesterase" evidence="2">
    <location>
        <begin position="5"/>
        <end position="232"/>
    </location>
</feature>
<protein>
    <submittedName>
        <fullName evidence="3">Thioesterase</fullName>
    </submittedName>
</protein>
<dbReference type="InterPro" id="IPR001031">
    <property type="entry name" value="Thioesterase"/>
</dbReference>
<gene>
    <name evidence="3" type="ORF">JCM16418_310</name>
</gene>
<dbReference type="InterPro" id="IPR012223">
    <property type="entry name" value="TEII"/>
</dbReference>
<accession>W7YD16</accession>
<proteinExistence type="inferred from homology"/>
<dbReference type="OrthoDB" id="2213423at2"/>
<evidence type="ECO:0000256" key="1">
    <source>
        <dbReference type="ARBA" id="ARBA00007169"/>
    </source>
</evidence>
<dbReference type="AlphaFoldDB" id="W7YD16"/>